<dbReference type="InterPro" id="IPR023430">
    <property type="entry name" value="Pept_HybD-like_dom_sf"/>
</dbReference>
<dbReference type="AlphaFoldDB" id="A0A1G1VTN5"/>
<accession>A0A1G1VTN5</accession>
<dbReference type="EMBL" id="MHCJ01000003">
    <property type="protein sequence ID" value="OGY18684.1"/>
    <property type="molecule type" value="Genomic_DNA"/>
</dbReference>
<organism evidence="1 2">
    <name type="scientific">Candidatus Chisholmbacteria bacterium RIFCSPHIGHO2_01_FULL_52_32</name>
    <dbReference type="NCBI Taxonomy" id="1797591"/>
    <lineage>
        <taxon>Bacteria</taxon>
        <taxon>Candidatus Chisholmiibacteriota</taxon>
    </lineage>
</organism>
<reference evidence="1 2" key="1">
    <citation type="journal article" date="2016" name="Nat. Commun.">
        <title>Thousands of microbial genomes shed light on interconnected biogeochemical processes in an aquifer system.</title>
        <authorList>
            <person name="Anantharaman K."/>
            <person name="Brown C.T."/>
            <person name="Hug L.A."/>
            <person name="Sharon I."/>
            <person name="Castelle C.J."/>
            <person name="Probst A.J."/>
            <person name="Thomas B.C."/>
            <person name="Singh A."/>
            <person name="Wilkins M.J."/>
            <person name="Karaoz U."/>
            <person name="Brodie E.L."/>
            <person name="Williams K.H."/>
            <person name="Hubbard S.S."/>
            <person name="Banfield J.F."/>
        </authorList>
    </citation>
    <scope>NUCLEOTIDE SEQUENCE [LARGE SCALE GENOMIC DNA]</scope>
</reference>
<comment type="caution">
    <text evidence="1">The sequence shown here is derived from an EMBL/GenBank/DDBJ whole genome shotgun (WGS) entry which is preliminary data.</text>
</comment>
<gene>
    <name evidence="1" type="ORF">A2786_04270</name>
</gene>
<proteinExistence type="predicted"/>
<protein>
    <submittedName>
        <fullName evidence="1">Uncharacterized protein</fullName>
    </submittedName>
</protein>
<dbReference type="Proteomes" id="UP000179233">
    <property type="component" value="Unassembled WGS sequence"/>
</dbReference>
<evidence type="ECO:0000313" key="1">
    <source>
        <dbReference type="EMBL" id="OGY18684.1"/>
    </source>
</evidence>
<sequence length="133" mass="14999">MNNKRRIFVFGNPRVRADSLPLWILPKLRKRFPKIEFVVADPTEMLDYSGEEVWILDSATGISDVTVFEHLPAMESSERMSVHDYDLAYELKLLQKLGKLGKVRIVALPTTMGESEALARVSSCLTSLFGNQG</sequence>
<name>A0A1G1VTN5_9BACT</name>
<evidence type="ECO:0000313" key="2">
    <source>
        <dbReference type="Proteomes" id="UP000179233"/>
    </source>
</evidence>
<dbReference type="Gene3D" id="3.40.50.1450">
    <property type="entry name" value="HybD-like"/>
    <property type="match status" value="1"/>
</dbReference>